<dbReference type="Gene3D" id="1.10.10.10">
    <property type="entry name" value="Winged helix-like DNA-binding domain superfamily/Winged helix DNA-binding domain"/>
    <property type="match status" value="1"/>
</dbReference>
<dbReference type="InterPro" id="IPR028349">
    <property type="entry name" value="PafC-like"/>
</dbReference>
<dbReference type="InterPro" id="IPR051534">
    <property type="entry name" value="CBASS_pafABC_assoc_protein"/>
</dbReference>
<accession>A0A1H3S4Z1</accession>
<evidence type="ECO:0000259" key="1">
    <source>
        <dbReference type="Pfam" id="PF08279"/>
    </source>
</evidence>
<dbReference type="Proteomes" id="UP000242415">
    <property type="component" value="Unassembled WGS sequence"/>
</dbReference>
<reference evidence="5" key="1">
    <citation type="submission" date="2016-10" db="EMBL/GenBank/DDBJ databases">
        <authorList>
            <person name="Varghese N."/>
            <person name="Submissions S."/>
        </authorList>
    </citation>
    <scope>NUCLEOTIDE SEQUENCE [LARGE SCALE GENOMIC DNA]</scope>
    <source>
        <strain evidence="5">DSM 45245</strain>
    </source>
</reference>
<dbReference type="InterPro" id="IPR026881">
    <property type="entry name" value="WYL_dom"/>
</dbReference>
<dbReference type="EMBL" id="FNPH01000010">
    <property type="protein sequence ID" value="SDZ32561.1"/>
    <property type="molecule type" value="Genomic_DNA"/>
</dbReference>
<dbReference type="Pfam" id="PF13280">
    <property type="entry name" value="WYL"/>
    <property type="match status" value="1"/>
</dbReference>
<evidence type="ECO:0000313" key="5">
    <source>
        <dbReference type="Proteomes" id="UP000242415"/>
    </source>
</evidence>
<dbReference type="InterPro" id="IPR036388">
    <property type="entry name" value="WH-like_DNA-bd_sf"/>
</dbReference>
<dbReference type="InterPro" id="IPR036390">
    <property type="entry name" value="WH_DNA-bd_sf"/>
</dbReference>
<dbReference type="PIRSF" id="PIRSF016838">
    <property type="entry name" value="PafC"/>
    <property type="match status" value="1"/>
</dbReference>
<name>A0A1H3S4Z1_9ACTN</name>
<proteinExistence type="predicted"/>
<dbReference type="AlphaFoldDB" id="A0A1H3S4Z1"/>
<evidence type="ECO:0000313" key="4">
    <source>
        <dbReference type="EMBL" id="SDZ32561.1"/>
    </source>
</evidence>
<feature type="domain" description="WYL" evidence="2">
    <location>
        <begin position="144"/>
        <end position="211"/>
    </location>
</feature>
<feature type="domain" description="WCX" evidence="3">
    <location>
        <begin position="249"/>
        <end position="322"/>
    </location>
</feature>
<evidence type="ECO:0000259" key="3">
    <source>
        <dbReference type="Pfam" id="PF25583"/>
    </source>
</evidence>
<gene>
    <name evidence="4" type="ORF">SAMN05444365_11053</name>
</gene>
<dbReference type="RefSeq" id="WP_091560624.1">
    <property type="nucleotide sequence ID" value="NZ_FNPH01000010.1"/>
</dbReference>
<dbReference type="SUPFAM" id="SSF46785">
    <property type="entry name" value="Winged helix' DNA-binding domain"/>
    <property type="match status" value="1"/>
</dbReference>
<dbReference type="STRING" id="405436.SAMN05444365_11053"/>
<protein>
    <submittedName>
        <fullName evidence="4">Predicted DNA-binding transcriptional regulator YafY, contains an HTH and WYL domains</fullName>
    </submittedName>
</protein>
<keyword evidence="4" id="KW-0238">DNA-binding</keyword>
<dbReference type="OrthoDB" id="3616433at2"/>
<keyword evidence="5" id="KW-1185">Reference proteome</keyword>
<dbReference type="GO" id="GO:0003677">
    <property type="term" value="F:DNA binding"/>
    <property type="evidence" value="ECO:0007669"/>
    <property type="project" value="UniProtKB-KW"/>
</dbReference>
<dbReference type="Pfam" id="PF08279">
    <property type="entry name" value="HTH_11"/>
    <property type="match status" value="1"/>
</dbReference>
<dbReference type="PROSITE" id="PS52050">
    <property type="entry name" value="WYL"/>
    <property type="match status" value="1"/>
</dbReference>
<dbReference type="PANTHER" id="PTHR34580">
    <property type="match status" value="1"/>
</dbReference>
<dbReference type="InterPro" id="IPR057727">
    <property type="entry name" value="WCX_dom"/>
</dbReference>
<evidence type="ECO:0000259" key="2">
    <source>
        <dbReference type="Pfam" id="PF13280"/>
    </source>
</evidence>
<sequence>MSHPASRVLGMLELLQAYPRLTGADLGQRLGVDERTVRRYAATLIELGLPVVATRGRRGGYRLGPGRKLPPLMLTDDEAFAVLLGLVAAEQLGLDADAPGTAPALAKIGRMVPAGLAERLAGARQSLGLTRERREGEARPAGTTLLTLGAATRARRRVSVTYRSPRGGVSLRELDPYGTVFHGGRWYVVGHDHRRDEIRTFEVDRISAVDVEDGSCDGGSFDGGSFTVPEGFDPVRHVTRARAGGTYAWEVEVLLETDLGQARRRVPTTMAELTESADGVLLRARVQDLDAMALLLAGLGCPFTILRPTELRAAVTAHASRLTALAAREPVPAGGRG</sequence>
<feature type="domain" description="Helix-turn-helix type 11" evidence="1">
    <location>
        <begin position="10"/>
        <end position="62"/>
    </location>
</feature>
<dbReference type="InterPro" id="IPR013196">
    <property type="entry name" value="HTH_11"/>
</dbReference>
<dbReference type="PANTHER" id="PTHR34580:SF3">
    <property type="entry name" value="PROTEIN PAFB"/>
    <property type="match status" value="1"/>
</dbReference>
<organism evidence="4 5">
    <name type="scientific">Micromonospora pattaloongensis</name>
    <dbReference type="NCBI Taxonomy" id="405436"/>
    <lineage>
        <taxon>Bacteria</taxon>
        <taxon>Bacillati</taxon>
        <taxon>Actinomycetota</taxon>
        <taxon>Actinomycetes</taxon>
        <taxon>Micromonosporales</taxon>
        <taxon>Micromonosporaceae</taxon>
        <taxon>Micromonospora</taxon>
    </lineage>
</organism>
<dbReference type="Pfam" id="PF25583">
    <property type="entry name" value="WCX"/>
    <property type="match status" value="1"/>
</dbReference>